<comment type="caution">
    <text evidence="2">The sequence shown here is derived from an EMBL/GenBank/DDBJ whole genome shotgun (WGS) entry which is preliminary data.</text>
</comment>
<keyword evidence="3" id="KW-1185">Reference proteome</keyword>
<proteinExistence type="predicted"/>
<sequence length="344" mass="40285">MQYIKTQSILFLYGLFDSIQFMKGIRRYAFDVKEKHCMDIQKYLKQAIEFAGIKLAIVFIIDLFVYLLGLLSIPKPIILLIQIIPILLYLENNIRQLVYVGKITQTAIQYETNVKQNRQFFIYNLKRDNNVGFSTIIDQIKLTLQALLFSFLLLLQTSLFDILVVILPENTLISLIIKHVDYLLYAVYITTGYISLKIPYQDHLPYYLHTYIGYLIGYSVILSYFLNVYFSFPKLGIIFSILSPICLMREFQIDAPLITEIEEKSFRENFDLLIKNFLGEEGIPRTSYEHHLKMAENDKVYKTKLRKTIGWFTLARGLRPYVINPLNKAIIIFMKIYNSLLGIV</sequence>
<keyword evidence="1" id="KW-0812">Transmembrane</keyword>
<feature type="transmembrane region" description="Helical" evidence="1">
    <location>
        <begin position="73"/>
        <end position="90"/>
    </location>
</feature>
<gene>
    <name evidence="2" type="ORF">PPRIM_AZ9-3.1.T0760075</name>
</gene>
<feature type="transmembrane region" description="Helical" evidence="1">
    <location>
        <begin position="206"/>
        <end position="226"/>
    </location>
</feature>
<evidence type="ECO:0000313" key="2">
    <source>
        <dbReference type="EMBL" id="CAD8086238.1"/>
    </source>
</evidence>
<dbReference type="AlphaFoldDB" id="A0A8S1N0H4"/>
<evidence type="ECO:0000256" key="1">
    <source>
        <dbReference type="SAM" id="Phobius"/>
    </source>
</evidence>
<feature type="transmembrane region" description="Helical" evidence="1">
    <location>
        <begin position="47"/>
        <end position="67"/>
    </location>
</feature>
<feature type="transmembrane region" description="Helical" evidence="1">
    <location>
        <begin position="146"/>
        <end position="166"/>
    </location>
</feature>
<dbReference type="OMA" id="ICLMREF"/>
<organism evidence="2 3">
    <name type="scientific">Paramecium primaurelia</name>
    <dbReference type="NCBI Taxonomy" id="5886"/>
    <lineage>
        <taxon>Eukaryota</taxon>
        <taxon>Sar</taxon>
        <taxon>Alveolata</taxon>
        <taxon>Ciliophora</taxon>
        <taxon>Intramacronucleata</taxon>
        <taxon>Oligohymenophorea</taxon>
        <taxon>Peniculida</taxon>
        <taxon>Parameciidae</taxon>
        <taxon>Paramecium</taxon>
    </lineage>
</organism>
<dbReference type="Proteomes" id="UP000688137">
    <property type="component" value="Unassembled WGS sequence"/>
</dbReference>
<keyword evidence="1" id="KW-0472">Membrane</keyword>
<reference evidence="2" key="1">
    <citation type="submission" date="2021-01" db="EMBL/GenBank/DDBJ databases">
        <authorList>
            <consortium name="Genoscope - CEA"/>
            <person name="William W."/>
        </authorList>
    </citation>
    <scope>NUCLEOTIDE SEQUENCE</scope>
</reference>
<protein>
    <submittedName>
        <fullName evidence="2">Uncharacterized protein</fullName>
    </submittedName>
</protein>
<name>A0A8S1N0H4_PARPR</name>
<accession>A0A8S1N0H4</accession>
<dbReference type="EMBL" id="CAJJDM010000079">
    <property type="protein sequence ID" value="CAD8086238.1"/>
    <property type="molecule type" value="Genomic_DNA"/>
</dbReference>
<keyword evidence="1" id="KW-1133">Transmembrane helix</keyword>
<feature type="transmembrane region" description="Helical" evidence="1">
    <location>
        <begin position="172"/>
        <end position="194"/>
    </location>
</feature>
<evidence type="ECO:0000313" key="3">
    <source>
        <dbReference type="Proteomes" id="UP000688137"/>
    </source>
</evidence>